<evidence type="ECO:0000313" key="15">
    <source>
        <dbReference type="Proteomes" id="UP001597063"/>
    </source>
</evidence>
<name>A0ABW2XJS8_9ACTN</name>
<dbReference type="InterPro" id="IPR003594">
    <property type="entry name" value="HATPase_dom"/>
</dbReference>
<sequence length="413" mass="43727">MRALRPTRALGPRGPADGGPDARVLSRVRWSLTLQLAAAVTAVVALVGGLVHLAMAAGQRGDAERDLRHVIAANAVENAPPCVWMFAVRDGRTVRTPNAPADLPVQADLRAPGTVVREHRVGGISYLVRTEHRGPDVVQAALDRRYQIQERHRLYGALAVAELGGLLAALATGRLLARRAIAPLAEALDRQRRFVADASHELRTPLTRLHVRAQLLARRAGAGGLGDELRTIVADTRQFGEVIEDLLLSARLRPRAAGGDAVDLAAVTASLVAAESARAETRDVTLAVVRAGRPCVVEGVESALRRVVGALLDNAVGHTPPGGRVEVAVTHRGGRVELTVRDDGVGFDQRDAERIFQRFSRGTGGEGRRFGLGLALVREVVESHGGTVAATGRPGAGATFTVSLPAALHRLHA</sequence>
<keyword evidence="12" id="KW-1133">Transmembrane helix</keyword>
<dbReference type="SMART" id="SM00388">
    <property type="entry name" value="HisKA"/>
    <property type="match status" value="1"/>
</dbReference>
<dbReference type="EC" id="2.7.13.3" evidence="3"/>
<dbReference type="PRINTS" id="PR00344">
    <property type="entry name" value="BCTRLSENSOR"/>
</dbReference>
<proteinExistence type="predicted"/>
<feature type="compositionally biased region" description="Low complexity" evidence="11">
    <location>
        <begin position="8"/>
        <end position="21"/>
    </location>
</feature>
<comment type="caution">
    <text evidence="14">The sequence shown here is derived from an EMBL/GenBank/DDBJ whole genome shotgun (WGS) entry which is preliminary data.</text>
</comment>
<keyword evidence="12" id="KW-0472">Membrane</keyword>
<evidence type="ECO:0000256" key="7">
    <source>
        <dbReference type="ARBA" id="ARBA00022777"/>
    </source>
</evidence>
<comment type="subcellular location">
    <subcellularLocation>
        <location evidence="2">Cell membrane</location>
    </subcellularLocation>
</comment>
<evidence type="ECO:0000256" key="5">
    <source>
        <dbReference type="ARBA" id="ARBA00022679"/>
    </source>
</evidence>
<reference evidence="15" key="1">
    <citation type="journal article" date="2019" name="Int. J. Syst. Evol. Microbiol.">
        <title>The Global Catalogue of Microorganisms (GCM) 10K type strain sequencing project: providing services to taxonomists for standard genome sequencing and annotation.</title>
        <authorList>
            <consortium name="The Broad Institute Genomics Platform"/>
            <consortium name="The Broad Institute Genome Sequencing Center for Infectious Disease"/>
            <person name="Wu L."/>
            <person name="Ma J."/>
        </authorList>
    </citation>
    <scope>NUCLEOTIDE SEQUENCE [LARGE SCALE GENOMIC DNA]</scope>
    <source>
        <strain evidence="15">JCM 9371</strain>
    </source>
</reference>
<evidence type="ECO:0000256" key="9">
    <source>
        <dbReference type="ARBA" id="ARBA00023012"/>
    </source>
</evidence>
<keyword evidence="5" id="KW-0808">Transferase</keyword>
<dbReference type="SMART" id="SM00387">
    <property type="entry name" value="HATPase_c"/>
    <property type="match status" value="1"/>
</dbReference>
<dbReference type="PANTHER" id="PTHR42878">
    <property type="entry name" value="TWO-COMPONENT HISTIDINE KINASE"/>
    <property type="match status" value="1"/>
</dbReference>
<gene>
    <name evidence="14" type="ORF">ACFQZM_17090</name>
</gene>
<dbReference type="InterPro" id="IPR004358">
    <property type="entry name" value="Sig_transdc_His_kin-like_C"/>
</dbReference>
<keyword evidence="8" id="KW-0067">ATP-binding</keyword>
<dbReference type="Gene3D" id="3.30.565.10">
    <property type="entry name" value="Histidine kinase-like ATPase, C-terminal domain"/>
    <property type="match status" value="1"/>
</dbReference>
<protein>
    <recommendedName>
        <fullName evidence="10">Sensor-like histidine kinase SenX3</fullName>
        <ecNumber evidence="3">2.7.13.3</ecNumber>
    </recommendedName>
</protein>
<accession>A0ABW2XJS8</accession>
<dbReference type="InterPro" id="IPR036890">
    <property type="entry name" value="HATPase_C_sf"/>
</dbReference>
<dbReference type="PANTHER" id="PTHR42878:SF7">
    <property type="entry name" value="SENSOR HISTIDINE KINASE GLRK"/>
    <property type="match status" value="1"/>
</dbReference>
<dbReference type="CDD" id="cd00075">
    <property type="entry name" value="HATPase"/>
    <property type="match status" value="1"/>
</dbReference>
<organism evidence="14 15">
    <name type="scientific">Actinomadura fibrosa</name>
    <dbReference type="NCBI Taxonomy" id="111802"/>
    <lineage>
        <taxon>Bacteria</taxon>
        <taxon>Bacillati</taxon>
        <taxon>Actinomycetota</taxon>
        <taxon>Actinomycetes</taxon>
        <taxon>Streptosporangiales</taxon>
        <taxon>Thermomonosporaceae</taxon>
        <taxon>Actinomadura</taxon>
    </lineage>
</organism>
<feature type="domain" description="Histidine kinase" evidence="13">
    <location>
        <begin position="197"/>
        <end position="408"/>
    </location>
</feature>
<keyword evidence="7 14" id="KW-0418">Kinase</keyword>
<evidence type="ECO:0000313" key="14">
    <source>
        <dbReference type="EMBL" id="MFD0686217.1"/>
    </source>
</evidence>
<dbReference type="RefSeq" id="WP_131762071.1">
    <property type="nucleotide sequence ID" value="NZ_CAACUY010000208.1"/>
</dbReference>
<dbReference type="InterPro" id="IPR005467">
    <property type="entry name" value="His_kinase_dom"/>
</dbReference>
<dbReference type="Proteomes" id="UP001597063">
    <property type="component" value="Unassembled WGS sequence"/>
</dbReference>
<evidence type="ECO:0000256" key="3">
    <source>
        <dbReference type="ARBA" id="ARBA00012438"/>
    </source>
</evidence>
<dbReference type="Gene3D" id="1.10.287.130">
    <property type="match status" value="1"/>
</dbReference>
<evidence type="ECO:0000256" key="12">
    <source>
        <dbReference type="SAM" id="Phobius"/>
    </source>
</evidence>
<feature type="transmembrane region" description="Helical" evidence="12">
    <location>
        <begin position="36"/>
        <end position="58"/>
    </location>
</feature>
<dbReference type="InterPro" id="IPR036097">
    <property type="entry name" value="HisK_dim/P_sf"/>
</dbReference>
<feature type="region of interest" description="Disordered" evidence="11">
    <location>
        <begin position="1"/>
        <end position="21"/>
    </location>
</feature>
<dbReference type="GO" id="GO:0016301">
    <property type="term" value="F:kinase activity"/>
    <property type="evidence" value="ECO:0007669"/>
    <property type="project" value="UniProtKB-KW"/>
</dbReference>
<dbReference type="EMBL" id="JBHTGP010000008">
    <property type="protein sequence ID" value="MFD0686217.1"/>
    <property type="molecule type" value="Genomic_DNA"/>
</dbReference>
<dbReference type="SUPFAM" id="SSF55874">
    <property type="entry name" value="ATPase domain of HSP90 chaperone/DNA topoisomerase II/histidine kinase"/>
    <property type="match status" value="1"/>
</dbReference>
<dbReference type="InterPro" id="IPR003661">
    <property type="entry name" value="HisK_dim/P_dom"/>
</dbReference>
<dbReference type="SUPFAM" id="SSF47384">
    <property type="entry name" value="Homodimeric domain of signal transducing histidine kinase"/>
    <property type="match status" value="1"/>
</dbReference>
<keyword evidence="15" id="KW-1185">Reference proteome</keyword>
<evidence type="ECO:0000256" key="1">
    <source>
        <dbReference type="ARBA" id="ARBA00000085"/>
    </source>
</evidence>
<keyword evidence="12" id="KW-0812">Transmembrane</keyword>
<evidence type="ECO:0000256" key="10">
    <source>
        <dbReference type="ARBA" id="ARBA00039401"/>
    </source>
</evidence>
<evidence type="ECO:0000259" key="13">
    <source>
        <dbReference type="PROSITE" id="PS50109"/>
    </source>
</evidence>
<dbReference type="InterPro" id="IPR050351">
    <property type="entry name" value="BphY/WalK/GraS-like"/>
</dbReference>
<dbReference type="PROSITE" id="PS50109">
    <property type="entry name" value="HIS_KIN"/>
    <property type="match status" value="1"/>
</dbReference>
<evidence type="ECO:0000256" key="2">
    <source>
        <dbReference type="ARBA" id="ARBA00004236"/>
    </source>
</evidence>
<keyword evidence="4" id="KW-0597">Phosphoprotein</keyword>
<dbReference type="CDD" id="cd00082">
    <property type="entry name" value="HisKA"/>
    <property type="match status" value="1"/>
</dbReference>
<dbReference type="Pfam" id="PF02518">
    <property type="entry name" value="HATPase_c"/>
    <property type="match status" value="1"/>
</dbReference>
<dbReference type="Pfam" id="PF00512">
    <property type="entry name" value="HisKA"/>
    <property type="match status" value="1"/>
</dbReference>
<keyword evidence="6" id="KW-0547">Nucleotide-binding</keyword>
<evidence type="ECO:0000256" key="8">
    <source>
        <dbReference type="ARBA" id="ARBA00022840"/>
    </source>
</evidence>
<evidence type="ECO:0000256" key="4">
    <source>
        <dbReference type="ARBA" id="ARBA00022553"/>
    </source>
</evidence>
<evidence type="ECO:0000256" key="11">
    <source>
        <dbReference type="SAM" id="MobiDB-lite"/>
    </source>
</evidence>
<keyword evidence="9" id="KW-0902">Two-component regulatory system</keyword>
<evidence type="ECO:0000256" key="6">
    <source>
        <dbReference type="ARBA" id="ARBA00022741"/>
    </source>
</evidence>
<comment type="catalytic activity">
    <reaction evidence="1">
        <text>ATP + protein L-histidine = ADP + protein N-phospho-L-histidine.</text>
        <dbReference type="EC" id="2.7.13.3"/>
    </reaction>
</comment>